<evidence type="ECO:0000313" key="8">
    <source>
        <dbReference type="Proteomes" id="UP000599179"/>
    </source>
</evidence>
<evidence type="ECO:0000256" key="2">
    <source>
        <dbReference type="ARBA" id="ARBA00022692"/>
    </source>
</evidence>
<dbReference type="Proteomes" id="UP000599179">
    <property type="component" value="Unassembled WGS sequence"/>
</dbReference>
<gene>
    <name evidence="7" type="ORF">GCM10010832_26220</name>
</gene>
<keyword evidence="2" id="KW-0812">Transmembrane</keyword>
<sequence length="1656" mass="188115">MVLFIRSPWGQNLIVNKVTNYVSEEIGTPFQIDKFYLTFQGNLAIDGIYVEDQAQDTLLYSQELEIDIPILPILKNKKISLQNLKWSGLVANVNRNSPNKNFNYQYIIDAFASEDEANSKQSQAYTFDVKNIDLTNFNLSYIDDVEGLNSSLKLGNLQLAFEKFNIENLDFQLKNLYLKETKLSYFQEKSENTEEASAKASTSSETESFPIFLLNHLAFENVEIDFEDENNGLKLATKLTDFQLNEAFANLNKDEFKLEKFYLAESYVEVNIPESTSEKNEDVQNQSNFVWPAYTVELDNLEMNNNRFQFTEGEQRIKQNTFNEKAIEVTDVQLSLSDFVLTKQEQTNFNLNQFSFKESSGFELNKLAFNFNLNNQQLDLNAFAFQMPQNTINANLNLEFDEVVQWIENPQEFKNTNFNLDANLNLAELISVYPDLKQIDYMQEISKNPLKIHIKSNGNLERLSLSELNLKWASTQLKANGDFTQLNNLDQFTYQLQNFNFTSTKTDILKFVALEQASFNLPKTIYFSGYANGDLNSLKSESFLRIPEGKLKLYADLQQEDEIRLDTKIELIKMDLGTLLKQPKLKPVSLVLSADAAGKNWYSLKGQLNSSFSKLNYSDFDLSDLEFSGKIDHKNAHIHLGLNHEYLKFTTDAGVVLDSIQPKGNLKLDLEGANFQKLGLTAKDIRGKTYLKANFSGNSDKFNFNTEIDSTTLVYDNENYKIDKIELNAEVNQDQTNLSIQSGILSTQLQANAHPDEIQLALQEHLAFYTNNSKDFRETNSPVDMKLDMRFHASRFISEVALEGIEELDTIALDFEFNEEKHQLNSKLSLPKMLYNETRLDSLAFAVNTNLDQANFSFGFKNLQSGVLEIAKTKLYGELKDSRLSLNFEAFKDEKEFFNINSMFTFKEDEVEFSILPEKFILNENPWQISPDNYIRYLHGKPEKEVLLNEFEISRNQQYVGFKNNFDVDKTHAGIAFKDFKLSTLFSYLNSEEDFAKGIISGDLIVVNPFEKMGLISDLQIENLEVLENEIGKFSLNATSDFNEAYQINIDLTGKQIDFHANGNIDNSSGTPNYHLSASLDKLKMEFVEGFAKDYVSDTKGSLAGKFNLNGASEELDYNGNFSFMNTEFKVNTLNALFKIDDNKIEFDKKGLYFKDFIIKDVKDIAFTLNGDIGIADLLNPTFNLNAKSKNFQALNSTKEDNDVYYGKVNFDADISLLGDLNFPKAEGEIAVRESTDFTYIVPQSQVGTVERDGVVVFVNKKNPKDILTQQDEDQFDAVISGIEINTLLKINPKTKAKVVINPKTGDNVKLVGGGDLRYKMARNGTMSLVGKYEVSEGQFEMNLYNLVSRKFQIAEGSSIKWSGDPLNADLDIRAIYNIKTSASSLMASQTSSASSNVQNQYRQQLPFNVYLDVGGEINAPELNFKLDMPEGDKSAINGTVYSRIRQINQQQDELNKQVFSLLVLNRFYPNSGSDGSQGGAANIARSNISQALSDQLNTYANKLTGNTGIQLNFDVNSYTDYQSGQADNRTDVDISAQKKLMNDRLIVEAGSQVNVEGDLRPGESNVALGNVSVQYLITEDGRWKIKGFRRSEYENVIDGQVFISGIALIFTREFNQFKELWQTEFMKDETKEETENEAENSETNEENKTKIEEEK</sequence>
<comment type="caution">
    <text evidence="7">The sequence shown here is derived from an EMBL/GenBank/DDBJ whole genome shotgun (WGS) entry which is preliminary data.</text>
</comment>
<evidence type="ECO:0000256" key="4">
    <source>
        <dbReference type="ARBA" id="ARBA00023136"/>
    </source>
</evidence>
<keyword evidence="3" id="KW-1133">Transmembrane helix</keyword>
<evidence type="ECO:0000256" key="1">
    <source>
        <dbReference type="ARBA" id="ARBA00004167"/>
    </source>
</evidence>
<evidence type="ECO:0000259" key="6">
    <source>
        <dbReference type="Pfam" id="PF04357"/>
    </source>
</evidence>
<feature type="region of interest" description="Disordered" evidence="5">
    <location>
        <begin position="1628"/>
        <end position="1656"/>
    </location>
</feature>
<comment type="subcellular location">
    <subcellularLocation>
        <location evidence="1">Membrane</location>
        <topology evidence="1">Single-pass membrane protein</topology>
    </subcellularLocation>
</comment>
<evidence type="ECO:0000313" key="7">
    <source>
        <dbReference type="EMBL" id="GGE45019.1"/>
    </source>
</evidence>
<organism evidence="7 8">
    <name type="scientific">Psychroflexus planctonicus</name>
    <dbReference type="NCBI Taxonomy" id="1526575"/>
    <lineage>
        <taxon>Bacteria</taxon>
        <taxon>Pseudomonadati</taxon>
        <taxon>Bacteroidota</taxon>
        <taxon>Flavobacteriia</taxon>
        <taxon>Flavobacteriales</taxon>
        <taxon>Flavobacteriaceae</taxon>
        <taxon>Psychroflexus</taxon>
    </lineage>
</organism>
<feature type="domain" description="Translocation and assembly module TamB C-terminal" evidence="6">
    <location>
        <begin position="1166"/>
        <end position="1615"/>
    </location>
</feature>
<proteinExistence type="predicted"/>
<dbReference type="EMBL" id="BMGM01000015">
    <property type="protein sequence ID" value="GGE45019.1"/>
    <property type="molecule type" value="Genomic_DNA"/>
</dbReference>
<accession>A0ABQ1SNB5</accession>
<evidence type="ECO:0000256" key="3">
    <source>
        <dbReference type="ARBA" id="ARBA00022989"/>
    </source>
</evidence>
<protein>
    <submittedName>
        <fullName evidence="7">DUF490 domain-containing protein</fullName>
    </submittedName>
</protein>
<name>A0ABQ1SNB5_9FLAO</name>
<dbReference type="InterPro" id="IPR007452">
    <property type="entry name" value="TamB_C"/>
</dbReference>
<keyword evidence="4" id="KW-0472">Membrane</keyword>
<keyword evidence="8" id="KW-1185">Reference proteome</keyword>
<reference evidence="8" key="1">
    <citation type="journal article" date="2019" name="Int. J. Syst. Evol. Microbiol.">
        <title>The Global Catalogue of Microorganisms (GCM) 10K type strain sequencing project: providing services to taxonomists for standard genome sequencing and annotation.</title>
        <authorList>
            <consortium name="The Broad Institute Genomics Platform"/>
            <consortium name="The Broad Institute Genome Sequencing Center for Infectious Disease"/>
            <person name="Wu L."/>
            <person name="Ma J."/>
        </authorList>
    </citation>
    <scope>NUCLEOTIDE SEQUENCE [LARGE SCALE GENOMIC DNA]</scope>
    <source>
        <strain evidence="8">CGMCC 1.12931</strain>
    </source>
</reference>
<feature type="compositionally biased region" description="Basic and acidic residues" evidence="5">
    <location>
        <begin position="1646"/>
        <end position="1656"/>
    </location>
</feature>
<feature type="compositionally biased region" description="Acidic residues" evidence="5">
    <location>
        <begin position="1632"/>
        <end position="1645"/>
    </location>
</feature>
<evidence type="ECO:0000256" key="5">
    <source>
        <dbReference type="SAM" id="MobiDB-lite"/>
    </source>
</evidence>
<dbReference type="Pfam" id="PF04357">
    <property type="entry name" value="TamB"/>
    <property type="match status" value="1"/>
</dbReference>